<keyword evidence="2" id="KW-0732">Signal</keyword>
<keyword evidence="4" id="KW-1185">Reference proteome</keyword>
<evidence type="ECO:0000313" key="3">
    <source>
        <dbReference type="EMBL" id="VVC46003.1"/>
    </source>
</evidence>
<dbReference type="AlphaFoldDB" id="A0A5E4NMH2"/>
<gene>
    <name evidence="3" type="ORF">CINCED_3A005123</name>
</gene>
<proteinExistence type="predicted"/>
<feature type="region of interest" description="Disordered" evidence="1">
    <location>
        <begin position="69"/>
        <end position="101"/>
    </location>
</feature>
<organism evidence="3 4">
    <name type="scientific">Cinara cedri</name>
    <dbReference type="NCBI Taxonomy" id="506608"/>
    <lineage>
        <taxon>Eukaryota</taxon>
        <taxon>Metazoa</taxon>
        <taxon>Ecdysozoa</taxon>
        <taxon>Arthropoda</taxon>
        <taxon>Hexapoda</taxon>
        <taxon>Insecta</taxon>
        <taxon>Pterygota</taxon>
        <taxon>Neoptera</taxon>
        <taxon>Paraneoptera</taxon>
        <taxon>Hemiptera</taxon>
        <taxon>Sternorrhyncha</taxon>
        <taxon>Aphidomorpha</taxon>
        <taxon>Aphidoidea</taxon>
        <taxon>Aphididae</taxon>
        <taxon>Lachninae</taxon>
        <taxon>Cinara</taxon>
    </lineage>
</organism>
<feature type="signal peptide" evidence="2">
    <location>
        <begin position="1"/>
        <end position="21"/>
    </location>
</feature>
<feature type="chain" id="PRO_5022775492" evidence="2">
    <location>
        <begin position="22"/>
        <end position="149"/>
    </location>
</feature>
<accession>A0A5E4NMH2</accession>
<name>A0A5E4NMH2_9HEMI</name>
<sequence length="149" mass="15829">MMKGFVALLLVFAGLIAGLQPWPVDDNDDDASTAAAAAAAAAVGPRTGCHPETIAGRYKSAAGYRDATVGPRRYGSPGVDRGEDTAAAGKTLGTPRAVRRRGQSRTALSKIEKFILIAMNAFFEKMEMAGHVAAFKMKYLFKTLIKPLI</sequence>
<protein>
    <submittedName>
        <fullName evidence="3">Uncharacterized protein</fullName>
    </submittedName>
</protein>
<evidence type="ECO:0000313" key="4">
    <source>
        <dbReference type="Proteomes" id="UP000325440"/>
    </source>
</evidence>
<evidence type="ECO:0000256" key="2">
    <source>
        <dbReference type="SAM" id="SignalP"/>
    </source>
</evidence>
<dbReference type="Proteomes" id="UP000325440">
    <property type="component" value="Unassembled WGS sequence"/>
</dbReference>
<evidence type="ECO:0000256" key="1">
    <source>
        <dbReference type="SAM" id="MobiDB-lite"/>
    </source>
</evidence>
<reference evidence="3 4" key="1">
    <citation type="submission" date="2019-08" db="EMBL/GenBank/DDBJ databases">
        <authorList>
            <person name="Alioto T."/>
            <person name="Alioto T."/>
            <person name="Gomez Garrido J."/>
        </authorList>
    </citation>
    <scope>NUCLEOTIDE SEQUENCE [LARGE SCALE GENOMIC DNA]</scope>
</reference>
<dbReference type="EMBL" id="CABPRJ010002427">
    <property type="protein sequence ID" value="VVC46003.1"/>
    <property type="molecule type" value="Genomic_DNA"/>
</dbReference>